<dbReference type="SUPFAM" id="SSF48452">
    <property type="entry name" value="TPR-like"/>
    <property type="match status" value="2"/>
</dbReference>
<evidence type="ECO:0000313" key="3">
    <source>
        <dbReference type="EMBL" id="SDO92519.1"/>
    </source>
</evidence>
<protein>
    <submittedName>
        <fullName evidence="3">Predicted ATPase</fullName>
    </submittedName>
</protein>
<dbReference type="RefSeq" id="WP_091375223.1">
    <property type="nucleotide sequence ID" value="NZ_FNDV01000002.1"/>
</dbReference>
<dbReference type="GO" id="GO:0006355">
    <property type="term" value="P:regulation of DNA-templated transcription"/>
    <property type="evidence" value="ECO:0007669"/>
    <property type="project" value="InterPro"/>
</dbReference>
<dbReference type="Proteomes" id="UP000199651">
    <property type="component" value="Unassembled WGS sequence"/>
</dbReference>
<gene>
    <name evidence="3" type="ORF">SAMN05192558_105363</name>
</gene>
<evidence type="ECO:0000313" key="4">
    <source>
        <dbReference type="Proteomes" id="UP000199651"/>
    </source>
</evidence>
<dbReference type="InterPro" id="IPR058852">
    <property type="entry name" value="HTH_77"/>
</dbReference>
<feature type="region of interest" description="Disordered" evidence="1">
    <location>
        <begin position="799"/>
        <end position="818"/>
    </location>
</feature>
<dbReference type="Pfam" id="PF00196">
    <property type="entry name" value="GerE"/>
    <property type="match status" value="1"/>
</dbReference>
<dbReference type="CDD" id="cd06170">
    <property type="entry name" value="LuxR_C_like"/>
    <property type="match status" value="1"/>
</dbReference>
<evidence type="ECO:0000256" key="1">
    <source>
        <dbReference type="SAM" id="MobiDB-lite"/>
    </source>
</evidence>
<organism evidence="3 4">
    <name type="scientific">Actinokineospora alba</name>
    <dbReference type="NCBI Taxonomy" id="504798"/>
    <lineage>
        <taxon>Bacteria</taxon>
        <taxon>Bacillati</taxon>
        <taxon>Actinomycetota</taxon>
        <taxon>Actinomycetes</taxon>
        <taxon>Pseudonocardiales</taxon>
        <taxon>Pseudonocardiaceae</taxon>
        <taxon>Actinokineospora</taxon>
    </lineage>
</organism>
<dbReference type="PROSITE" id="PS00622">
    <property type="entry name" value="HTH_LUXR_1"/>
    <property type="match status" value="1"/>
</dbReference>
<dbReference type="PANTHER" id="PTHR47691:SF3">
    <property type="entry name" value="HTH-TYPE TRANSCRIPTIONAL REGULATOR RV0890C-RELATED"/>
    <property type="match status" value="1"/>
</dbReference>
<dbReference type="InterPro" id="IPR016032">
    <property type="entry name" value="Sig_transdc_resp-reg_C-effctor"/>
</dbReference>
<dbReference type="SUPFAM" id="SSF46894">
    <property type="entry name" value="C-terminal effector domain of the bipartite response regulators"/>
    <property type="match status" value="1"/>
</dbReference>
<dbReference type="Gene3D" id="3.40.50.300">
    <property type="entry name" value="P-loop containing nucleotide triphosphate hydrolases"/>
    <property type="match status" value="1"/>
</dbReference>
<dbReference type="InterPro" id="IPR027417">
    <property type="entry name" value="P-loop_NTPase"/>
</dbReference>
<dbReference type="OrthoDB" id="9812579at2"/>
<sequence length="885" mass="95139">MDGDLPAELTSFVGRETEARTVTELLTSARLLTLAGPGGSGKTRLAARVAAAATTWPDGVYWADLTRTADPDAVFEIVARALSTLCTAANNLDALTALVRDRRFLLCVDNCEHVVESAADVVGALLRRCPEVTVLTTSREPLRVPGETVWRIPPLNPADSVALFRTRAGIGVVEGDAADAVRTACVRLEGMPLAIELAAAWSGALSPQDIVRGLDDRFRLLVRGPHGVAERHQTLAASMDWSHALLGDADRALFDRLGVFHGGFTADAVAASCAHLDELTVVVGLRKLIDKSLLVADTHDSVTRYRMLETVREYAVARLADADDVAAIRDRHLAVYLARAESVRHLQDTDMDAWRAAITADYENYRAAITWGLAREDPGPARALTAELAWLWHYGRRGREGMDLLRRAIALGVDRRDAVQARLLTGLALVADTVAPVELDFDAAGAGRAIAAEVGDRRTESLAASLCGARTLFHDSQATWDLAEETAELARMSGSPFARDAAYVLKGLVCHLRDDHEQAMRLLRLGADGLVLRNDRSVASLALAFLATSAAYAGDLPKARELAEEAISVTTPLVDDIRLGSACSALANVEGLAGRMDQAWRAMDPVLRLVAGTESPPFVPDFVHCIGYLHLWSGEPDRALPWFERELAVFGDSNQPLAPLCHLPLAEAKHQIGDADAARAHATTALTFSRELGMPRIVAGALAVLAEIAAETDLREAANLHHEALTLRADHGLRLSCVDSLEAIAAVAHRSGATVEAARIIGACDSAREHLGYPRRRPLPEGDPGGRAMSLDEAIAYARRSRGARSRPPSGLASLTPTERDVVEHAAAGLTNPEIGVRLFMSRATVKTHLSHVYAKLGIDNRTQLAAMVRNDPSKPPPGQRQRIG</sequence>
<dbReference type="AlphaFoldDB" id="A0A1H0NIM7"/>
<reference evidence="4" key="1">
    <citation type="submission" date="2016-10" db="EMBL/GenBank/DDBJ databases">
        <authorList>
            <person name="Varghese N."/>
            <person name="Submissions S."/>
        </authorList>
    </citation>
    <scope>NUCLEOTIDE SEQUENCE [LARGE SCALE GENOMIC DNA]</scope>
    <source>
        <strain evidence="4">IBRC-M 10655</strain>
    </source>
</reference>
<dbReference type="InterPro" id="IPR011990">
    <property type="entry name" value="TPR-like_helical_dom_sf"/>
</dbReference>
<dbReference type="PROSITE" id="PS50043">
    <property type="entry name" value="HTH_LUXR_2"/>
    <property type="match status" value="1"/>
</dbReference>
<dbReference type="GO" id="GO:0043531">
    <property type="term" value="F:ADP binding"/>
    <property type="evidence" value="ECO:0007669"/>
    <property type="project" value="InterPro"/>
</dbReference>
<keyword evidence="4" id="KW-1185">Reference proteome</keyword>
<dbReference type="Gene3D" id="1.10.10.10">
    <property type="entry name" value="Winged helix-like DNA-binding domain superfamily/Winged helix DNA-binding domain"/>
    <property type="match status" value="1"/>
</dbReference>
<dbReference type="SMART" id="SM00421">
    <property type="entry name" value="HTH_LUXR"/>
    <property type="match status" value="1"/>
</dbReference>
<dbReference type="STRING" id="504798.SAMN05421871_102413"/>
<dbReference type="SUPFAM" id="SSF52540">
    <property type="entry name" value="P-loop containing nucleoside triphosphate hydrolases"/>
    <property type="match status" value="1"/>
</dbReference>
<dbReference type="EMBL" id="FNJB01000005">
    <property type="protein sequence ID" value="SDO92519.1"/>
    <property type="molecule type" value="Genomic_DNA"/>
</dbReference>
<dbReference type="PANTHER" id="PTHR47691">
    <property type="entry name" value="REGULATOR-RELATED"/>
    <property type="match status" value="1"/>
</dbReference>
<accession>A0A1H0NIM7</accession>
<proteinExistence type="predicted"/>
<dbReference type="GO" id="GO:0003677">
    <property type="term" value="F:DNA binding"/>
    <property type="evidence" value="ECO:0007669"/>
    <property type="project" value="InterPro"/>
</dbReference>
<name>A0A1H0NIM7_9PSEU</name>
<dbReference type="PRINTS" id="PR00038">
    <property type="entry name" value="HTHLUXR"/>
</dbReference>
<dbReference type="Pfam" id="PF25872">
    <property type="entry name" value="HTH_77"/>
    <property type="match status" value="1"/>
</dbReference>
<dbReference type="Gene3D" id="1.25.40.10">
    <property type="entry name" value="Tetratricopeptide repeat domain"/>
    <property type="match status" value="2"/>
</dbReference>
<feature type="domain" description="HTH luxR-type" evidence="2">
    <location>
        <begin position="808"/>
        <end position="873"/>
    </location>
</feature>
<evidence type="ECO:0000259" key="2">
    <source>
        <dbReference type="PROSITE" id="PS50043"/>
    </source>
</evidence>
<dbReference type="InterPro" id="IPR036388">
    <property type="entry name" value="WH-like_DNA-bd_sf"/>
</dbReference>
<dbReference type="InterPro" id="IPR000792">
    <property type="entry name" value="Tscrpt_reg_LuxR_C"/>
</dbReference>